<sequence>MSLSENHTHWSNMRSAPVDKSKRVAYGCTISDSNILSGTRRRVNHDYGKLNREPAKFEDILVRPNHYAFVKDNRTTSKNSYEARSGLKNITNTLDEMSISPVKPRKKKLTKNTEEASSKTTTKEARVDSFVLPPAEEVPTAKPSSKVVSPKQPDYKNNKPARLNSEIFSHLKRLGARRNLEDLDSNNLDIYTHSLGHRLTYHDWLGEFLEYKLAKDGYILSYNSAEANWDFDFFAPFSIEKNEVDEDSVVSRKDFIFIADAGTTTIGICQDSAITPDGDAVIQVLGEENITTTMLLSTLLKNLEWCEVEEDMTSASIEW</sequence>
<feature type="region of interest" description="Disordered" evidence="1">
    <location>
        <begin position="98"/>
        <end position="160"/>
    </location>
</feature>
<dbReference type="EMBL" id="JAOPGA020000460">
    <property type="protein sequence ID" value="KAL0478701.1"/>
    <property type="molecule type" value="Genomic_DNA"/>
</dbReference>
<name>A0AAW2YPG3_9EUKA</name>
<dbReference type="Proteomes" id="UP001431209">
    <property type="component" value="Unassembled WGS sequence"/>
</dbReference>
<protein>
    <submittedName>
        <fullName evidence="2">Developmentally-regulated protein</fullName>
    </submittedName>
</protein>
<comment type="caution">
    <text evidence="2">The sequence shown here is derived from an EMBL/GenBank/DDBJ whole genome shotgun (WGS) entry which is preliminary data.</text>
</comment>
<accession>A0AAW2YPG3</accession>
<evidence type="ECO:0000313" key="3">
    <source>
        <dbReference type="Proteomes" id="UP001431209"/>
    </source>
</evidence>
<dbReference type="AlphaFoldDB" id="A0AAW2YPG3"/>
<proteinExistence type="predicted"/>
<organism evidence="2 3">
    <name type="scientific">Acrasis kona</name>
    <dbReference type="NCBI Taxonomy" id="1008807"/>
    <lineage>
        <taxon>Eukaryota</taxon>
        <taxon>Discoba</taxon>
        <taxon>Heterolobosea</taxon>
        <taxon>Tetramitia</taxon>
        <taxon>Eutetramitia</taxon>
        <taxon>Acrasidae</taxon>
        <taxon>Acrasis</taxon>
    </lineage>
</organism>
<reference evidence="2 3" key="1">
    <citation type="submission" date="2024-03" db="EMBL/GenBank/DDBJ databases">
        <title>The Acrasis kona genome and developmental transcriptomes reveal deep origins of eukaryotic multicellular pathways.</title>
        <authorList>
            <person name="Sheikh S."/>
            <person name="Fu C.-J."/>
            <person name="Brown M.W."/>
            <person name="Baldauf S.L."/>
        </authorList>
    </citation>
    <scope>NUCLEOTIDE SEQUENCE [LARGE SCALE GENOMIC DNA]</scope>
    <source>
        <strain evidence="2 3">ATCC MYA-3509</strain>
    </source>
</reference>
<keyword evidence="3" id="KW-1185">Reference proteome</keyword>
<feature type="compositionally biased region" description="Basic and acidic residues" evidence="1">
    <location>
        <begin position="111"/>
        <end position="127"/>
    </location>
</feature>
<evidence type="ECO:0000256" key="1">
    <source>
        <dbReference type="SAM" id="MobiDB-lite"/>
    </source>
</evidence>
<gene>
    <name evidence="2" type="ORF">AKO1_008267</name>
</gene>
<evidence type="ECO:0000313" key="2">
    <source>
        <dbReference type="EMBL" id="KAL0478701.1"/>
    </source>
</evidence>